<reference evidence="2" key="1">
    <citation type="submission" date="2011-07" db="EMBL/GenBank/DDBJ databases">
        <title>Divergent evolution of antigenic variation in African trypanosomes.</title>
        <authorList>
            <person name="Jackson A.P."/>
            <person name="Berry A."/>
            <person name="Allison H.C."/>
            <person name="Burton P."/>
            <person name="Anderson J."/>
            <person name="Aslett M."/>
            <person name="Brown R."/>
            <person name="Corton N."/>
            <person name="Harris D."/>
            <person name="Hauser H."/>
            <person name="Gamble J."/>
            <person name="Gilderthorp R."/>
            <person name="McQuillan J."/>
            <person name="Quail M.A."/>
            <person name="Sanders M."/>
            <person name="Van Tonder A."/>
            <person name="Ginger M.L."/>
            <person name="Donelson J.E."/>
            <person name="Field M.C."/>
            <person name="Barry J.D."/>
            <person name="Berriman M."/>
            <person name="Hertz-Fowler C."/>
        </authorList>
    </citation>
    <scope>NUCLEOTIDE SEQUENCE [LARGE SCALE GENOMIC DNA]</scope>
    <source>
        <strain evidence="2">IL3000</strain>
    </source>
</reference>
<proteinExistence type="predicted"/>
<sequence>MAAGFCPGTPPRFTFQFPSHVVCVVEREYRSNAGSIHRGKALPLEASMVNQPRGRACGVVATIHSNRTKLARTVPATPQLLLFTRVILILMGTPTPPTTFPTGSFVAVIRSAFLCRSHHSVPCGLNRRTLPLGADICGCRRLSTPTRWATSPVTGWFIFLDAFEIASLVGLRRGSWSPTVRAVDQVPTA</sequence>
<organism evidence="1 2">
    <name type="scientific">Trypanosoma congolense (strain IL3000)</name>
    <dbReference type="NCBI Taxonomy" id="1068625"/>
    <lineage>
        <taxon>Eukaryota</taxon>
        <taxon>Discoba</taxon>
        <taxon>Euglenozoa</taxon>
        <taxon>Kinetoplastea</taxon>
        <taxon>Metakinetoplastina</taxon>
        <taxon>Trypanosomatida</taxon>
        <taxon>Trypanosomatidae</taxon>
        <taxon>Trypanosoma</taxon>
        <taxon>Nannomonas</taxon>
    </lineage>
</organism>
<name>F9WJ95_TRYCI</name>
<dbReference type="Proteomes" id="UP000000702">
    <property type="component" value="Unassembled WGS sequence"/>
</dbReference>
<evidence type="ECO:0000313" key="2">
    <source>
        <dbReference type="Proteomes" id="UP000000702"/>
    </source>
</evidence>
<keyword evidence="2" id="KW-1185">Reference proteome</keyword>
<accession>F9WJ95</accession>
<dbReference type="AlphaFoldDB" id="F9WJ95"/>
<dbReference type="VEuPathDB" id="TriTrypDB:TcIL3000_0_22200"/>
<evidence type="ECO:0000313" key="1">
    <source>
        <dbReference type="EMBL" id="CCD17399.1"/>
    </source>
</evidence>
<comment type="caution">
    <text evidence="1">The sequence shown here is derived from an EMBL/GenBank/DDBJ whole genome shotgun (WGS) entry which is preliminary data.</text>
</comment>
<protein>
    <submittedName>
        <fullName evidence="1">WGS project CAEQ00000000 data, annotated contig 889</fullName>
    </submittedName>
</protein>
<dbReference type="EMBL" id="CAEQ01002702">
    <property type="protein sequence ID" value="CCD17399.1"/>
    <property type="molecule type" value="Genomic_DNA"/>
</dbReference>
<reference evidence="1 2" key="2">
    <citation type="journal article" date="2012" name="Proc. Natl. Acad. Sci. U.S.A.">
        <title>Antigenic diversity is generated by distinct evolutionary mechanisms in African trypanosome species.</title>
        <authorList>
            <person name="Jackson A.P."/>
            <person name="Berry A."/>
            <person name="Aslett M."/>
            <person name="Allison H.C."/>
            <person name="Burton P."/>
            <person name="Vavrova-Anderson J."/>
            <person name="Brown R."/>
            <person name="Browne H."/>
            <person name="Corton N."/>
            <person name="Hauser H."/>
            <person name="Gamble J."/>
            <person name="Gilderthorp R."/>
            <person name="Marcello L."/>
            <person name="McQuillan J."/>
            <person name="Otto T.D."/>
            <person name="Quail M.A."/>
            <person name="Sanders M.J."/>
            <person name="van Tonder A."/>
            <person name="Ginger M.L."/>
            <person name="Field M.C."/>
            <person name="Barry J.D."/>
            <person name="Hertz-Fowler C."/>
            <person name="Berriman M."/>
        </authorList>
    </citation>
    <scope>NUCLEOTIDE SEQUENCE [LARGE SCALE GENOMIC DNA]</scope>
    <source>
        <strain evidence="1 2">IL3000</strain>
    </source>
</reference>
<gene>
    <name evidence="1" type="ORF">TCIL3000_0_22200</name>
</gene>